<proteinExistence type="inferred from homology"/>
<dbReference type="Gene3D" id="3.40.395.10">
    <property type="entry name" value="Adenoviral Proteinase, Chain A"/>
    <property type="match status" value="1"/>
</dbReference>
<evidence type="ECO:0000256" key="2">
    <source>
        <dbReference type="ARBA" id="ARBA00022670"/>
    </source>
</evidence>
<evidence type="ECO:0000259" key="5">
    <source>
        <dbReference type="PROSITE" id="PS50600"/>
    </source>
</evidence>
<dbReference type="InterPro" id="IPR038765">
    <property type="entry name" value="Papain-like_cys_pep_sf"/>
</dbReference>
<keyword evidence="7" id="KW-1185">Reference proteome</keyword>
<feature type="non-terminal residue" evidence="6">
    <location>
        <position position="437"/>
    </location>
</feature>
<dbReference type="GO" id="GO:0008234">
    <property type="term" value="F:cysteine-type peptidase activity"/>
    <property type="evidence" value="ECO:0007669"/>
    <property type="project" value="InterPro"/>
</dbReference>
<evidence type="ECO:0000256" key="1">
    <source>
        <dbReference type="ARBA" id="ARBA00005234"/>
    </source>
</evidence>
<evidence type="ECO:0000256" key="4">
    <source>
        <dbReference type="SAM" id="MobiDB-lite"/>
    </source>
</evidence>
<dbReference type="PROSITE" id="PS50600">
    <property type="entry name" value="ULP_PROTEASE"/>
    <property type="match status" value="1"/>
</dbReference>
<protein>
    <recommendedName>
        <fullName evidence="5">Ubiquitin-like protease family profile domain-containing protein</fullName>
    </recommendedName>
</protein>
<keyword evidence="2" id="KW-0645">Protease</keyword>
<dbReference type="EMBL" id="CAXKWB010001220">
    <property type="protein sequence ID" value="CAL4063678.1"/>
    <property type="molecule type" value="Genomic_DNA"/>
</dbReference>
<evidence type="ECO:0000256" key="3">
    <source>
        <dbReference type="ARBA" id="ARBA00022801"/>
    </source>
</evidence>
<feature type="compositionally biased region" description="Polar residues" evidence="4">
    <location>
        <begin position="1"/>
        <end position="14"/>
    </location>
</feature>
<gene>
    <name evidence="6" type="ORF">MNOR_LOCUS3533</name>
</gene>
<feature type="domain" description="Ubiquitin-like protease family profile" evidence="5">
    <location>
        <begin position="293"/>
        <end position="437"/>
    </location>
</feature>
<evidence type="ECO:0000313" key="7">
    <source>
        <dbReference type="Proteomes" id="UP001497623"/>
    </source>
</evidence>
<dbReference type="GO" id="GO:0006508">
    <property type="term" value="P:proteolysis"/>
    <property type="evidence" value="ECO:0007669"/>
    <property type="project" value="UniProtKB-KW"/>
</dbReference>
<comment type="similarity">
    <text evidence="1">Belongs to the peptidase C48 family.</text>
</comment>
<feature type="region of interest" description="Disordered" evidence="4">
    <location>
        <begin position="1"/>
        <end position="35"/>
    </location>
</feature>
<comment type="caution">
    <text evidence="6">The sequence shown here is derived from an EMBL/GenBank/DDBJ whole genome shotgun (WGS) entry which is preliminary data.</text>
</comment>
<organism evidence="6 7">
    <name type="scientific">Meganyctiphanes norvegica</name>
    <name type="common">Northern krill</name>
    <name type="synonym">Thysanopoda norvegica</name>
    <dbReference type="NCBI Taxonomy" id="48144"/>
    <lineage>
        <taxon>Eukaryota</taxon>
        <taxon>Metazoa</taxon>
        <taxon>Ecdysozoa</taxon>
        <taxon>Arthropoda</taxon>
        <taxon>Crustacea</taxon>
        <taxon>Multicrustacea</taxon>
        <taxon>Malacostraca</taxon>
        <taxon>Eumalacostraca</taxon>
        <taxon>Eucarida</taxon>
        <taxon>Euphausiacea</taxon>
        <taxon>Euphausiidae</taxon>
        <taxon>Meganyctiphanes</taxon>
    </lineage>
</organism>
<dbReference type="AlphaFoldDB" id="A0AAV2PRX9"/>
<dbReference type="SUPFAM" id="SSF54001">
    <property type="entry name" value="Cysteine proteinases"/>
    <property type="match status" value="1"/>
</dbReference>
<keyword evidence="3" id="KW-0378">Hydrolase</keyword>
<accession>A0AAV2PRX9</accession>
<name>A0AAV2PRX9_MEGNR</name>
<sequence>MVSSPVDSVLNSATKQEKEKYPWNPTMCGGGKRIHKDRQIRKRNLGMNTDMELEQCGVCAGKFKKRGLKIHQTKAGCAEQLSGSHRNKDKSEATSNQDTNHSDARSRVSLKTTHRGNGAQQMEAMDKVTKEIKRKIMAGETCREEGYVIVKGKVRMLKNAEEIGEKTDIRNWLKKNEPVGKENTHQMKLKEDEMECQVIEEIDLTKNSEEREEETVIRSWLKENEPVGKENTHQMKVKEDELECQVIEEIDLTKEITSSENKDVRTAISRQERVEKKVDIQRGPLDDFLNKRLLLKRRDFQSLSGTEYLNDRIIDKYMMLIQERNEADSSLPEIYTCITHLYSATIEKGLRHTQTWVKEDLRTRDLILFPIHDDEKCHWSLIAVETSTKTVNYFDSLILQRVQSPAPRTVKQYMEKHYKDRGENVTFKIKRRVNAQL</sequence>
<reference evidence="6 7" key="1">
    <citation type="submission" date="2024-05" db="EMBL/GenBank/DDBJ databases">
        <authorList>
            <person name="Wallberg A."/>
        </authorList>
    </citation>
    <scope>NUCLEOTIDE SEQUENCE [LARGE SCALE GENOMIC DNA]</scope>
</reference>
<evidence type="ECO:0000313" key="6">
    <source>
        <dbReference type="EMBL" id="CAL4063678.1"/>
    </source>
</evidence>
<dbReference type="Pfam" id="PF02902">
    <property type="entry name" value="Peptidase_C48"/>
    <property type="match status" value="1"/>
</dbReference>
<dbReference type="InterPro" id="IPR003653">
    <property type="entry name" value="Peptidase_C48_C"/>
</dbReference>
<feature type="region of interest" description="Disordered" evidence="4">
    <location>
        <begin position="79"/>
        <end position="122"/>
    </location>
</feature>
<dbReference type="Proteomes" id="UP001497623">
    <property type="component" value="Unassembled WGS sequence"/>
</dbReference>